<feature type="region of interest" description="Disordered" evidence="1">
    <location>
        <begin position="1"/>
        <end position="93"/>
    </location>
</feature>
<dbReference type="EMBL" id="WTXG01000027">
    <property type="protein sequence ID" value="KAI0298713.1"/>
    <property type="molecule type" value="Genomic_DNA"/>
</dbReference>
<feature type="compositionally biased region" description="Pro residues" evidence="1">
    <location>
        <begin position="1"/>
        <end position="15"/>
    </location>
</feature>
<comment type="caution">
    <text evidence="2">The sequence shown here is derived from an EMBL/GenBank/DDBJ whole genome shotgun (WGS) entry which is preliminary data.</text>
</comment>
<feature type="compositionally biased region" description="Basic and acidic residues" evidence="1">
    <location>
        <begin position="41"/>
        <end position="72"/>
    </location>
</feature>
<evidence type="ECO:0000313" key="3">
    <source>
        <dbReference type="Proteomes" id="UP001203297"/>
    </source>
</evidence>
<proteinExistence type="predicted"/>
<reference evidence="2" key="1">
    <citation type="journal article" date="2022" name="New Phytol.">
        <title>Evolutionary transition to the ectomycorrhizal habit in the genomes of a hyperdiverse lineage of mushroom-forming fungi.</title>
        <authorList>
            <person name="Looney B."/>
            <person name="Miyauchi S."/>
            <person name="Morin E."/>
            <person name="Drula E."/>
            <person name="Courty P.E."/>
            <person name="Kohler A."/>
            <person name="Kuo A."/>
            <person name="LaButti K."/>
            <person name="Pangilinan J."/>
            <person name="Lipzen A."/>
            <person name="Riley R."/>
            <person name="Andreopoulos W."/>
            <person name="He G."/>
            <person name="Johnson J."/>
            <person name="Nolan M."/>
            <person name="Tritt A."/>
            <person name="Barry K.W."/>
            <person name="Grigoriev I.V."/>
            <person name="Nagy L.G."/>
            <person name="Hibbett D."/>
            <person name="Henrissat B."/>
            <person name="Matheny P.B."/>
            <person name="Labbe J."/>
            <person name="Martin F.M."/>
        </authorList>
    </citation>
    <scope>NUCLEOTIDE SEQUENCE</scope>
    <source>
        <strain evidence="2">BPL690</strain>
    </source>
</reference>
<protein>
    <submittedName>
        <fullName evidence="2">Uncharacterized protein</fullName>
    </submittedName>
</protein>
<evidence type="ECO:0000313" key="2">
    <source>
        <dbReference type="EMBL" id="KAI0298713.1"/>
    </source>
</evidence>
<dbReference type="AlphaFoldDB" id="A0AAD4M1I5"/>
<name>A0AAD4M1I5_9AGAM</name>
<organism evidence="2 3">
    <name type="scientific">Multifurca ochricompacta</name>
    <dbReference type="NCBI Taxonomy" id="376703"/>
    <lineage>
        <taxon>Eukaryota</taxon>
        <taxon>Fungi</taxon>
        <taxon>Dikarya</taxon>
        <taxon>Basidiomycota</taxon>
        <taxon>Agaricomycotina</taxon>
        <taxon>Agaricomycetes</taxon>
        <taxon>Russulales</taxon>
        <taxon>Russulaceae</taxon>
        <taxon>Multifurca</taxon>
    </lineage>
</organism>
<feature type="compositionally biased region" description="Low complexity" evidence="1">
    <location>
        <begin position="16"/>
        <end position="26"/>
    </location>
</feature>
<gene>
    <name evidence="2" type="ORF">B0F90DRAFT_687283</name>
</gene>
<evidence type="ECO:0000256" key="1">
    <source>
        <dbReference type="SAM" id="MobiDB-lite"/>
    </source>
</evidence>
<feature type="compositionally biased region" description="Polar residues" evidence="1">
    <location>
        <begin position="74"/>
        <end position="86"/>
    </location>
</feature>
<dbReference type="Proteomes" id="UP001203297">
    <property type="component" value="Unassembled WGS sequence"/>
</dbReference>
<keyword evidence="3" id="KW-1185">Reference proteome</keyword>
<accession>A0AAD4M1I5</accession>
<sequence>MSNVPIPPSPGPSRPRPSYSGYQPPQGGSFYENGEASPIRFRGDSWRAEPSYRPRDPNADHYEPEYDDDRSRFSWGTSYPHSQTYDPSPDPWPRRDVMAERMFEPSDSWKHDHAPDSELDISGRFSEVRDRMPPPREDYVYTYGGDSYRAVASYTARRDSSYQRQSDYYRPGYVRKGAGVLHSPWMMHRALGLASGLRVAPRHLVFLVGG</sequence>